<name>A0A4U5PG14_STECR</name>
<evidence type="ECO:0000313" key="5">
    <source>
        <dbReference type="Proteomes" id="UP000298663"/>
    </source>
</evidence>
<dbReference type="CDD" id="cd00742">
    <property type="entry name" value="FABP"/>
    <property type="match status" value="1"/>
</dbReference>
<gene>
    <name evidence="4" type="ORF">L596_009677</name>
</gene>
<proteinExistence type="inferred from homology"/>
<dbReference type="InterPro" id="IPR012674">
    <property type="entry name" value="Calycin"/>
</dbReference>
<dbReference type="InterPro" id="IPR000566">
    <property type="entry name" value="Lipocln_cytosolic_FA-bd_dom"/>
</dbReference>
<dbReference type="SUPFAM" id="SSF50814">
    <property type="entry name" value="Lipocalins"/>
    <property type="match status" value="1"/>
</dbReference>
<comment type="caution">
    <text evidence="4">The sequence shown here is derived from an EMBL/GenBank/DDBJ whole genome shotgun (WGS) entry which is preliminary data.</text>
</comment>
<dbReference type="PANTHER" id="PTHR11955">
    <property type="entry name" value="FATTY ACID BINDING PROTEIN"/>
    <property type="match status" value="1"/>
</dbReference>
<evidence type="ECO:0000259" key="3">
    <source>
        <dbReference type="Pfam" id="PF00061"/>
    </source>
</evidence>
<dbReference type="AlphaFoldDB" id="A0A4U5PG14"/>
<dbReference type="GO" id="GO:0005504">
    <property type="term" value="F:fatty acid binding"/>
    <property type="evidence" value="ECO:0007669"/>
    <property type="project" value="UniProtKB-ARBA"/>
</dbReference>
<feature type="domain" description="Lipocalin/cytosolic fatty-acid binding" evidence="3">
    <location>
        <begin position="7"/>
        <end position="134"/>
    </location>
</feature>
<dbReference type="Pfam" id="PF00061">
    <property type="entry name" value="Lipocalin"/>
    <property type="match status" value="1"/>
</dbReference>
<reference evidence="4 5" key="2">
    <citation type="journal article" date="2019" name="G3 (Bethesda)">
        <title>Hybrid Assembly of the Genome of the Entomopathogenic Nematode Steinernema carpocapsae Identifies the X-Chromosome.</title>
        <authorList>
            <person name="Serra L."/>
            <person name="Macchietto M."/>
            <person name="Macias-Munoz A."/>
            <person name="McGill C.J."/>
            <person name="Rodriguez I.M."/>
            <person name="Rodriguez B."/>
            <person name="Murad R."/>
            <person name="Mortazavi A."/>
        </authorList>
    </citation>
    <scope>NUCLEOTIDE SEQUENCE [LARGE SCALE GENOMIC DNA]</scope>
    <source>
        <strain evidence="4 5">ALL</strain>
    </source>
</reference>
<dbReference type="Proteomes" id="UP000298663">
    <property type="component" value="Unassembled WGS sequence"/>
</dbReference>
<evidence type="ECO:0000256" key="2">
    <source>
        <dbReference type="ARBA" id="ARBA00023121"/>
    </source>
</evidence>
<dbReference type="EMBL" id="AZBU02000002">
    <property type="protein sequence ID" value="TKR95517.1"/>
    <property type="molecule type" value="Genomic_DNA"/>
</dbReference>
<keyword evidence="5" id="KW-1185">Reference proteome</keyword>
<dbReference type="STRING" id="34508.A0A4U5PG14"/>
<dbReference type="InterPro" id="IPR031259">
    <property type="entry name" value="ILBP"/>
</dbReference>
<keyword evidence="2" id="KW-0446">Lipid-binding</keyword>
<protein>
    <recommendedName>
        <fullName evidence="3">Lipocalin/cytosolic fatty-acid binding domain-containing protein</fullName>
    </recommendedName>
</protein>
<reference evidence="4 5" key="1">
    <citation type="journal article" date="2015" name="Genome Biol.">
        <title>Comparative genomics of Steinernema reveals deeply conserved gene regulatory networks.</title>
        <authorList>
            <person name="Dillman A.R."/>
            <person name="Macchietto M."/>
            <person name="Porter C.F."/>
            <person name="Rogers A."/>
            <person name="Williams B."/>
            <person name="Antoshechkin I."/>
            <person name="Lee M.M."/>
            <person name="Goodwin Z."/>
            <person name="Lu X."/>
            <person name="Lewis E.E."/>
            <person name="Goodrich-Blair H."/>
            <person name="Stock S.P."/>
            <person name="Adams B.J."/>
            <person name="Sternberg P.W."/>
            <person name="Mortazavi A."/>
        </authorList>
    </citation>
    <scope>NUCLEOTIDE SEQUENCE [LARGE SCALE GENOMIC DNA]</scope>
    <source>
        <strain evidence="4 5">ALL</strain>
    </source>
</reference>
<sequence>MCDNFVGFWKLVDSENFDDYMKAVGAESATRRMVVAGHPMLEISLDGDKIRMKTHSTFQNRMMEFRLNEEIEHDTVEDRRVKSTFEVADGKLLQHEKPTSANGTASKIVRWIEGDTLIETLEAGSVQCKRVYKKQ</sequence>
<dbReference type="Gene3D" id="2.40.128.20">
    <property type="match status" value="1"/>
</dbReference>
<dbReference type="OrthoDB" id="412780at2759"/>
<evidence type="ECO:0000313" key="4">
    <source>
        <dbReference type="EMBL" id="TKR95517.1"/>
    </source>
</evidence>
<organism evidence="4 5">
    <name type="scientific">Steinernema carpocapsae</name>
    <name type="common">Entomopathogenic nematode</name>
    <dbReference type="NCBI Taxonomy" id="34508"/>
    <lineage>
        <taxon>Eukaryota</taxon>
        <taxon>Metazoa</taxon>
        <taxon>Ecdysozoa</taxon>
        <taxon>Nematoda</taxon>
        <taxon>Chromadorea</taxon>
        <taxon>Rhabditida</taxon>
        <taxon>Tylenchina</taxon>
        <taxon>Panagrolaimomorpha</taxon>
        <taxon>Strongyloidoidea</taxon>
        <taxon>Steinernematidae</taxon>
        <taxon>Steinernema</taxon>
    </lineage>
</organism>
<evidence type="ECO:0000256" key="1">
    <source>
        <dbReference type="ARBA" id="ARBA00008390"/>
    </source>
</evidence>
<comment type="similarity">
    <text evidence="1">Belongs to the calycin superfamily. Fatty-acid binding protein (FABP) family.</text>
</comment>
<dbReference type="InterPro" id="IPR000463">
    <property type="entry name" value="Fatty_acid-bd"/>
</dbReference>
<accession>A0A4U5PG14</accession>
<dbReference type="FunFam" id="2.40.128.20:FF:000001">
    <property type="entry name" value="Fatty acid-binding protein, adipocyte"/>
    <property type="match status" value="1"/>
</dbReference>
<dbReference type="PRINTS" id="PR00178">
    <property type="entry name" value="FATTYACIDBP"/>
</dbReference>